<keyword evidence="4" id="KW-0479">Metal-binding</keyword>
<dbReference type="Gene3D" id="3.40.390.30">
    <property type="entry name" value="Metalloproteases ('zincins'), catalytic domain"/>
    <property type="match status" value="1"/>
</dbReference>
<evidence type="ECO:0000256" key="1">
    <source>
        <dbReference type="ARBA" id="ARBA00001947"/>
    </source>
</evidence>
<proteinExistence type="inferred from homology"/>
<dbReference type="PROSITE" id="PS01306">
    <property type="entry name" value="UPF0054"/>
    <property type="match status" value="1"/>
</dbReference>
<keyword evidence="3" id="KW-0540">Nuclease</keyword>
<evidence type="ECO:0000313" key="9">
    <source>
        <dbReference type="EMBL" id="CAB4685976.1"/>
    </source>
</evidence>
<dbReference type="NCBIfam" id="TIGR00043">
    <property type="entry name" value="rRNA maturation RNase YbeY"/>
    <property type="match status" value="1"/>
</dbReference>
<dbReference type="GO" id="GO:0004222">
    <property type="term" value="F:metalloendopeptidase activity"/>
    <property type="evidence" value="ECO:0007669"/>
    <property type="project" value="InterPro"/>
</dbReference>
<dbReference type="GO" id="GO:0004519">
    <property type="term" value="F:endonuclease activity"/>
    <property type="evidence" value="ECO:0007669"/>
    <property type="project" value="UniProtKB-KW"/>
</dbReference>
<evidence type="ECO:0000256" key="7">
    <source>
        <dbReference type="ARBA" id="ARBA00022833"/>
    </source>
</evidence>
<organism evidence="10">
    <name type="scientific">freshwater metagenome</name>
    <dbReference type="NCBI Taxonomy" id="449393"/>
    <lineage>
        <taxon>unclassified sequences</taxon>
        <taxon>metagenomes</taxon>
        <taxon>ecological metagenomes</taxon>
    </lineage>
</organism>
<name>A0A6J6RWC2_9ZZZZ</name>
<evidence type="ECO:0000313" key="13">
    <source>
        <dbReference type="EMBL" id="CAB4937279.1"/>
    </source>
</evidence>
<keyword evidence="5" id="KW-0255">Endonuclease</keyword>
<dbReference type="EMBL" id="CAEZYM010000008">
    <property type="protein sequence ID" value="CAB4726823.1"/>
    <property type="molecule type" value="Genomic_DNA"/>
</dbReference>
<dbReference type="PANTHER" id="PTHR46986:SF1">
    <property type="entry name" value="ENDORIBONUCLEASE YBEY, CHLOROPLASTIC"/>
    <property type="match status" value="1"/>
</dbReference>
<keyword evidence="6" id="KW-0378">Hydrolase</keyword>
<keyword evidence="7" id="KW-0862">Zinc</keyword>
<evidence type="ECO:0000256" key="3">
    <source>
        <dbReference type="ARBA" id="ARBA00022722"/>
    </source>
</evidence>
<dbReference type="EMBL" id="CAESAE010000001">
    <property type="protein sequence ID" value="CAB4331188.1"/>
    <property type="molecule type" value="Genomic_DNA"/>
</dbReference>
<dbReference type="InterPro" id="IPR020549">
    <property type="entry name" value="YbeY_CS"/>
</dbReference>
<sequence length="144" mass="15994">MPIEILNRSTTDCASADLKSLLKFSLNQLGLHSDCELNLMLVDEAEMTDLHIKWMDEPGPTDVLSFPMDEIKPGWKEEAVLGDIVICPSIAQGQAEAAGHSFSHELAILSVHGLLHIVGYDHAIKEEEIEMFALQESLVARWNK</sequence>
<evidence type="ECO:0000256" key="4">
    <source>
        <dbReference type="ARBA" id="ARBA00022723"/>
    </source>
</evidence>
<dbReference type="EMBL" id="CAFBNH010000002">
    <property type="protein sequence ID" value="CAB4937279.1"/>
    <property type="molecule type" value="Genomic_DNA"/>
</dbReference>
<evidence type="ECO:0000313" key="11">
    <source>
        <dbReference type="EMBL" id="CAB4775345.1"/>
    </source>
</evidence>
<dbReference type="EMBL" id="CAEZXO010000002">
    <property type="protein sequence ID" value="CAB4685976.1"/>
    <property type="molecule type" value="Genomic_DNA"/>
</dbReference>
<dbReference type="EMBL" id="CAFBOC010000017">
    <property type="protein sequence ID" value="CAB4984851.1"/>
    <property type="molecule type" value="Genomic_DNA"/>
</dbReference>
<evidence type="ECO:0000313" key="8">
    <source>
        <dbReference type="EMBL" id="CAB4331188.1"/>
    </source>
</evidence>
<comment type="similarity">
    <text evidence="2">Belongs to the endoribonuclease YbeY family.</text>
</comment>
<dbReference type="Pfam" id="PF02130">
    <property type="entry name" value="YbeY"/>
    <property type="match status" value="1"/>
</dbReference>
<evidence type="ECO:0000313" key="14">
    <source>
        <dbReference type="EMBL" id="CAB4984851.1"/>
    </source>
</evidence>
<protein>
    <submittedName>
        <fullName evidence="10">Unannotated protein</fullName>
    </submittedName>
</protein>
<dbReference type="PANTHER" id="PTHR46986">
    <property type="entry name" value="ENDORIBONUCLEASE YBEY, CHLOROPLASTIC"/>
    <property type="match status" value="1"/>
</dbReference>
<dbReference type="EMBL" id="CAEZZW010000002">
    <property type="protein sequence ID" value="CAB4775345.1"/>
    <property type="molecule type" value="Genomic_DNA"/>
</dbReference>
<dbReference type="InterPro" id="IPR023091">
    <property type="entry name" value="MetalPrtase_cat_dom_sf_prd"/>
</dbReference>
<evidence type="ECO:0000313" key="10">
    <source>
        <dbReference type="EMBL" id="CAB4726823.1"/>
    </source>
</evidence>
<dbReference type="InterPro" id="IPR002036">
    <property type="entry name" value="YbeY"/>
</dbReference>
<dbReference type="GO" id="GO:0046872">
    <property type="term" value="F:metal ion binding"/>
    <property type="evidence" value="ECO:0007669"/>
    <property type="project" value="UniProtKB-KW"/>
</dbReference>
<evidence type="ECO:0000256" key="5">
    <source>
        <dbReference type="ARBA" id="ARBA00022759"/>
    </source>
</evidence>
<accession>A0A6J6RWC2</accession>
<evidence type="ECO:0000256" key="6">
    <source>
        <dbReference type="ARBA" id="ARBA00022801"/>
    </source>
</evidence>
<dbReference type="HAMAP" id="MF_00009">
    <property type="entry name" value="Endoribonucl_YbeY"/>
    <property type="match status" value="1"/>
</dbReference>
<evidence type="ECO:0000313" key="12">
    <source>
        <dbReference type="EMBL" id="CAB4866679.1"/>
    </source>
</evidence>
<dbReference type="EMBL" id="CAFBLD010000005">
    <property type="protein sequence ID" value="CAB4866679.1"/>
    <property type="molecule type" value="Genomic_DNA"/>
</dbReference>
<dbReference type="SUPFAM" id="SSF55486">
    <property type="entry name" value="Metalloproteases ('zincins'), catalytic domain"/>
    <property type="match status" value="1"/>
</dbReference>
<comment type="cofactor">
    <cofactor evidence="1">
        <name>Zn(2+)</name>
        <dbReference type="ChEBI" id="CHEBI:29105"/>
    </cofactor>
</comment>
<dbReference type="AlphaFoldDB" id="A0A6J6RWC2"/>
<evidence type="ECO:0000256" key="2">
    <source>
        <dbReference type="ARBA" id="ARBA00010875"/>
    </source>
</evidence>
<gene>
    <name evidence="9" type="ORF">UFOPK2510_00272</name>
    <name evidence="10" type="ORF">UFOPK2718_00966</name>
    <name evidence="11" type="ORF">UFOPK2936_00462</name>
    <name evidence="12" type="ORF">UFOPK3328_00806</name>
    <name evidence="13" type="ORF">UFOPK3779_00267</name>
    <name evidence="14" type="ORF">UFOPK3913_01388</name>
    <name evidence="8" type="ORF">UFOPK4107_00208</name>
</gene>
<dbReference type="GO" id="GO:0006364">
    <property type="term" value="P:rRNA processing"/>
    <property type="evidence" value="ECO:0007669"/>
    <property type="project" value="InterPro"/>
</dbReference>
<reference evidence="10" key="1">
    <citation type="submission" date="2020-05" db="EMBL/GenBank/DDBJ databases">
        <authorList>
            <person name="Chiriac C."/>
            <person name="Salcher M."/>
            <person name="Ghai R."/>
            <person name="Kavagutti S V."/>
        </authorList>
    </citation>
    <scope>NUCLEOTIDE SEQUENCE</scope>
</reference>